<evidence type="ECO:0000313" key="1">
    <source>
        <dbReference type="EMBL" id="KAI9920110.1"/>
    </source>
</evidence>
<dbReference type="Proteomes" id="UP001163321">
    <property type="component" value="Chromosome 10"/>
</dbReference>
<accession>A0ACC0WMK1</accession>
<comment type="caution">
    <text evidence="1">The sequence shown here is derived from an EMBL/GenBank/DDBJ whole genome shotgun (WGS) entry which is preliminary data.</text>
</comment>
<reference evidence="1 2" key="1">
    <citation type="journal article" date="2022" name="bioRxiv">
        <title>The genome of the oomycete Peronosclerospora sorghi, a cosmopolitan pathogen of maize and sorghum, is inflated with dispersed pseudogenes.</title>
        <authorList>
            <person name="Fletcher K."/>
            <person name="Martin F."/>
            <person name="Isakeit T."/>
            <person name="Cavanaugh K."/>
            <person name="Magill C."/>
            <person name="Michelmore R."/>
        </authorList>
    </citation>
    <scope>NUCLEOTIDE SEQUENCE [LARGE SCALE GENOMIC DNA]</scope>
    <source>
        <strain evidence="1">P6</strain>
    </source>
</reference>
<keyword evidence="2" id="KW-1185">Reference proteome</keyword>
<gene>
    <name evidence="1" type="ORF">PsorP6_015748</name>
</gene>
<organism evidence="1 2">
    <name type="scientific">Peronosclerospora sorghi</name>
    <dbReference type="NCBI Taxonomy" id="230839"/>
    <lineage>
        <taxon>Eukaryota</taxon>
        <taxon>Sar</taxon>
        <taxon>Stramenopiles</taxon>
        <taxon>Oomycota</taxon>
        <taxon>Peronosporomycetes</taxon>
        <taxon>Peronosporales</taxon>
        <taxon>Peronosporaceae</taxon>
        <taxon>Peronosclerospora</taxon>
    </lineage>
</organism>
<sequence length="72" mass="7834">MRSGVSKILRLAKLLVNKIQGVVGDFPSDIRPDGSLLLEESFSAVVRNLTPLDGPPPASNVDTRPSNHPWTR</sequence>
<protein>
    <submittedName>
        <fullName evidence="1">Uncharacterized protein</fullName>
    </submittedName>
</protein>
<name>A0ACC0WMK1_9STRA</name>
<dbReference type="EMBL" id="CM047589">
    <property type="protein sequence ID" value="KAI9920110.1"/>
    <property type="molecule type" value="Genomic_DNA"/>
</dbReference>
<evidence type="ECO:0000313" key="2">
    <source>
        <dbReference type="Proteomes" id="UP001163321"/>
    </source>
</evidence>
<proteinExistence type="predicted"/>